<sequence>MKQNRKHKFLLFIVVLFMIVPSVNEPFKVFANSNEEELDVSSVENVTQNEAKELAVNSTEQIELLQEKATMDASIDLPNVPNDQENSEEQAVQTPDASELKQLEIQQVEIEKEQKSSVESLDSWMPDKNLQTAVAKTLKITVSELTKEQMQRLGSEASTGQITAKNVASLQGMEYTTGGTGIVLQTTNGTINDLSPIENVRLLQLIITNNDVSNLSPLKGQSLGLLSAENNNISDLSQLNFSNMKILAVDDNHISDLSMVPNYVGMVLARNQKIVNAEIPRNENIKIDSVKHVLNYDFSTKNFSNISNNGLFISNASPYFGSITWENLDLSVSSIQYEFDRQYSFSTDSRKNNKVYYSGVVVQPFSNEIKAAPVTVKYLDEKGTELALSELLTGKVGEAYEATEKIINGWVIKEIHGEARGVYTEEAQEVAYIYERVEGAPVTTYYQDEEGNELAAPELLTGKVGEPYETNGKQVNGWEIIDIPGNANGVYTEEAQEVVYLYERKKAAPITVKYQDVDGNIVEPTIKLAGDIGEPYTVEKKEIEGYSIKEVSGNPVGVFSEEEQEILFIYKKIQEQSANIVVRYQDNWGNKIEEDTIVEGLIGEAYSIESKAIDGYTFKEAKGEIFGLFTKDKQEVTFIYVKDNAKLPITPSYPAKLVTKNSLIPNLDKGKNNKTTFPATGTKQNNSFMIGFIMLAGTILIYYRKKYKKMK</sequence>
<feature type="transmembrane region" description="Helical" evidence="5">
    <location>
        <begin position="686"/>
        <end position="703"/>
    </location>
</feature>
<dbReference type="InterPro" id="IPR012569">
    <property type="entry name" value="Inl_IR"/>
</dbReference>
<dbReference type="Gene3D" id="3.10.20.320">
    <property type="entry name" value="Putative peptidoglycan bound protein (lpxtg motif)"/>
    <property type="match status" value="4"/>
</dbReference>
<name>A0AAW9JWW0_CARML</name>
<keyword evidence="5" id="KW-0812">Transmembrane</keyword>
<evidence type="ECO:0000256" key="4">
    <source>
        <dbReference type="SAM" id="MobiDB-lite"/>
    </source>
</evidence>
<evidence type="ECO:0000313" key="9">
    <source>
        <dbReference type="Proteomes" id="UP001290462"/>
    </source>
</evidence>
<dbReference type="NCBIfam" id="TIGR01167">
    <property type="entry name" value="LPXTG_anchor"/>
    <property type="match status" value="1"/>
</dbReference>
<dbReference type="Pfam" id="PF06458">
    <property type="entry name" value="MucBP"/>
    <property type="match status" value="4"/>
</dbReference>
<feature type="domain" description="Internalin Ig-like inter-repeat region" evidence="7">
    <location>
        <begin position="305"/>
        <end position="365"/>
    </location>
</feature>
<organism evidence="8 9">
    <name type="scientific">Carnobacterium maltaromaticum</name>
    <name type="common">Carnobacterium piscicola</name>
    <dbReference type="NCBI Taxonomy" id="2751"/>
    <lineage>
        <taxon>Bacteria</taxon>
        <taxon>Bacillati</taxon>
        <taxon>Bacillota</taxon>
        <taxon>Bacilli</taxon>
        <taxon>Lactobacillales</taxon>
        <taxon>Carnobacteriaceae</taxon>
        <taxon>Carnobacterium</taxon>
    </lineage>
</organism>
<gene>
    <name evidence="8" type="ORF">RAK27_10610</name>
</gene>
<feature type="compositionally biased region" description="Polar residues" evidence="4">
    <location>
        <begin position="81"/>
        <end position="96"/>
    </location>
</feature>
<feature type="domain" description="MucBP" evidence="6">
    <location>
        <begin position="509"/>
        <end position="571"/>
    </location>
</feature>
<feature type="domain" description="MucBP" evidence="6">
    <location>
        <begin position="441"/>
        <end position="503"/>
    </location>
</feature>
<evidence type="ECO:0000256" key="1">
    <source>
        <dbReference type="ARBA" id="ARBA00009432"/>
    </source>
</evidence>
<evidence type="ECO:0000259" key="6">
    <source>
        <dbReference type="Pfam" id="PF06458"/>
    </source>
</evidence>
<evidence type="ECO:0000256" key="5">
    <source>
        <dbReference type="SAM" id="Phobius"/>
    </source>
</evidence>
<evidence type="ECO:0000313" key="8">
    <source>
        <dbReference type="EMBL" id="MDZ5759109.1"/>
    </source>
</evidence>
<evidence type="ECO:0000256" key="2">
    <source>
        <dbReference type="ARBA" id="ARBA00022729"/>
    </source>
</evidence>
<keyword evidence="2" id="KW-0732">Signal</keyword>
<dbReference type="InterPro" id="IPR014755">
    <property type="entry name" value="Cu-Rt/internalin_Ig-like"/>
</dbReference>
<keyword evidence="3" id="KW-0677">Repeat</keyword>
<evidence type="ECO:0000259" key="7">
    <source>
        <dbReference type="Pfam" id="PF08191"/>
    </source>
</evidence>
<dbReference type="EMBL" id="JAVBVO010000003">
    <property type="protein sequence ID" value="MDZ5759109.1"/>
    <property type="molecule type" value="Genomic_DNA"/>
</dbReference>
<feature type="region of interest" description="Disordered" evidence="4">
    <location>
        <begin position="75"/>
        <end position="97"/>
    </location>
</feature>
<dbReference type="Gene3D" id="2.60.40.1220">
    <property type="match status" value="1"/>
</dbReference>
<feature type="domain" description="MucBP" evidence="6">
    <location>
        <begin position="373"/>
        <end position="435"/>
    </location>
</feature>
<dbReference type="InterPro" id="IPR032675">
    <property type="entry name" value="LRR_dom_sf"/>
</dbReference>
<dbReference type="Proteomes" id="UP001290462">
    <property type="component" value="Unassembled WGS sequence"/>
</dbReference>
<accession>A0AAW9JWW0</accession>
<keyword evidence="5" id="KW-1133">Transmembrane helix</keyword>
<dbReference type="Pfam" id="PF08191">
    <property type="entry name" value="LRR_adjacent"/>
    <property type="match status" value="1"/>
</dbReference>
<protein>
    <submittedName>
        <fullName evidence="8">MucBP domain-containing protein</fullName>
    </submittedName>
</protein>
<dbReference type="RefSeq" id="WP_322809051.1">
    <property type="nucleotide sequence ID" value="NZ_JAVBVO010000003.1"/>
</dbReference>
<reference evidence="8" key="1">
    <citation type="submission" date="2023-08" db="EMBL/GenBank/DDBJ databases">
        <title>Genomic characterization of piscicolin 126 produced by Carnobacterium maltaromaticum CM22 strain isolated from salmon (Salmo salar).</title>
        <authorList>
            <person name="Gonzalez-Gragera E."/>
            <person name="Garcia-Lopez J.D."/>
            <person name="Teso-Perez C."/>
            <person name="Gimenez-Hernandez I."/>
            <person name="Peralta-Sanchez J.M."/>
            <person name="Valdivia E."/>
            <person name="Montalban-Lopez M."/>
            <person name="Martin-Platero A.M."/>
            <person name="Banos A."/>
            <person name="Martinez-Bueno M."/>
        </authorList>
    </citation>
    <scope>NUCLEOTIDE SEQUENCE</scope>
    <source>
        <strain evidence="8">CM22</strain>
    </source>
</reference>
<dbReference type="AlphaFoldDB" id="A0AAW9JWW0"/>
<proteinExistence type="inferred from homology"/>
<comment type="caution">
    <text evidence="8">The sequence shown here is derived from an EMBL/GenBank/DDBJ whole genome shotgun (WGS) entry which is preliminary data.</text>
</comment>
<keyword evidence="5" id="KW-0472">Membrane</keyword>
<dbReference type="InterPro" id="IPR009459">
    <property type="entry name" value="MucBP_dom"/>
</dbReference>
<comment type="similarity">
    <text evidence="1">Belongs to the internalin family.</text>
</comment>
<evidence type="ECO:0000256" key="3">
    <source>
        <dbReference type="ARBA" id="ARBA00022737"/>
    </source>
</evidence>
<feature type="domain" description="MucBP" evidence="6">
    <location>
        <begin position="579"/>
        <end position="640"/>
    </location>
</feature>
<dbReference type="Gene3D" id="3.80.10.10">
    <property type="entry name" value="Ribonuclease Inhibitor"/>
    <property type="match status" value="1"/>
</dbReference>